<reference evidence="1 2" key="1">
    <citation type="submission" date="2018-06" db="EMBL/GenBank/DDBJ databases">
        <title>Genomic Encyclopedia of Type Strains, Phase III (KMG-III): the genomes of soil and plant-associated and newly described type strains.</title>
        <authorList>
            <person name="Whitman W."/>
        </authorList>
    </citation>
    <scope>NUCLEOTIDE SEQUENCE [LARGE SCALE GENOMIC DNA]</scope>
    <source>
        <strain evidence="1 2">CECT 9025</strain>
    </source>
</reference>
<dbReference type="RefSeq" id="WP_110815721.1">
    <property type="nucleotide sequence ID" value="NZ_QJTE01000011.1"/>
</dbReference>
<evidence type="ECO:0000313" key="2">
    <source>
        <dbReference type="Proteomes" id="UP000248311"/>
    </source>
</evidence>
<evidence type="ECO:0000313" key="1">
    <source>
        <dbReference type="EMBL" id="PYE80829.1"/>
    </source>
</evidence>
<name>A0A318SRT1_9RHOB</name>
<accession>A0A318SRT1</accession>
<gene>
    <name evidence="1" type="ORF">DFP88_11139</name>
</gene>
<dbReference type="EMBL" id="QJTE01000011">
    <property type="protein sequence ID" value="PYE80829.1"/>
    <property type="molecule type" value="Genomic_DNA"/>
</dbReference>
<dbReference type="Proteomes" id="UP000248311">
    <property type="component" value="Unassembled WGS sequence"/>
</dbReference>
<keyword evidence="2" id="KW-1185">Reference proteome</keyword>
<dbReference type="OrthoDB" id="7828060at2"/>
<sequence>MTATLLRPVDTESLPEYPVGREVRLNGQYFLKFETMRYLTSSMGLRGTAEVRCYYLELIFHSQHQVPIGTLPADRLEQARMLRVDPAHWEELCRLEVSPLHRWTPCTSDGELRLMHRVVLDTVQDQIERREVAEVKRTDEAVRGRIRRLRERMVAAGFAKAEVADNVLVERMEQWLCDTVKGKRFQHHYDAVFAHAATMRWIGGARVT</sequence>
<proteinExistence type="predicted"/>
<dbReference type="AlphaFoldDB" id="A0A318SRT1"/>
<protein>
    <submittedName>
        <fullName evidence="1">Uncharacterized protein</fullName>
    </submittedName>
</protein>
<comment type="caution">
    <text evidence="1">The sequence shown here is derived from an EMBL/GenBank/DDBJ whole genome shotgun (WGS) entry which is preliminary data.</text>
</comment>
<organism evidence="1 2">
    <name type="scientific">Pseudoroseicyclus aestuarii</name>
    <dbReference type="NCBI Taxonomy" id="1795041"/>
    <lineage>
        <taxon>Bacteria</taxon>
        <taxon>Pseudomonadati</taxon>
        <taxon>Pseudomonadota</taxon>
        <taxon>Alphaproteobacteria</taxon>
        <taxon>Rhodobacterales</taxon>
        <taxon>Paracoccaceae</taxon>
        <taxon>Pseudoroseicyclus</taxon>
    </lineage>
</organism>